<name>A0A024Q648_9BACI</name>
<reference evidence="2" key="2">
    <citation type="submission" date="2014-05" db="EMBL/GenBank/DDBJ databases">
        <title>Draft genome sequence of Virgibacillus massiliensis Vm-5.</title>
        <authorList>
            <person name="Khelaifia S."/>
            <person name="Croce O."/>
            <person name="Lagier J.C."/>
            <person name="Raoult D."/>
        </authorList>
    </citation>
    <scope>NUCLEOTIDE SEQUENCE [LARGE SCALE GENOMIC DNA]</scope>
    <source>
        <strain evidence="2">Vm-5</strain>
    </source>
</reference>
<protein>
    <submittedName>
        <fullName evidence="1">Aureocin-like type II bacteriocin</fullName>
    </submittedName>
</protein>
<evidence type="ECO:0000313" key="1">
    <source>
        <dbReference type="EMBL" id="CDQ37939.1"/>
    </source>
</evidence>
<keyword evidence="2" id="KW-1185">Reference proteome</keyword>
<organism evidence="1 2">
    <name type="scientific">Virgibacillus massiliensis</name>
    <dbReference type="NCBI Taxonomy" id="1462526"/>
    <lineage>
        <taxon>Bacteria</taxon>
        <taxon>Bacillati</taxon>
        <taxon>Bacillota</taxon>
        <taxon>Bacilli</taxon>
        <taxon>Bacillales</taxon>
        <taxon>Bacillaceae</taxon>
        <taxon>Virgibacillus</taxon>
    </lineage>
</organism>
<dbReference type="Proteomes" id="UP000028875">
    <property type="component" value="Unassembled WGS sequence"/>
</dbReference>
<dbReference type="Pfam" id="PF11758">
    <property type="entry name" value="Bacteriocin_IIi"/>
    <property type="match status" value="1"/>
</dbReference>
<dbReference type="OrthoDB" id="3838014at2"/>
<dbReference type="EMBL" id="CCDP010000001">
    <property type="protein sequence ID" value="CDQ37939.1"/>
    <property type="molecule type" value="Genomic_DNA"/>
</dbReference>
<proteinExistence type="predicted"/>
<dbReference type="NCBIfam" id="NF033881">
    <property type="entry name" value="aureocin_A53"/>
    <property type="match status" value="1"/>
</dbReference>
<comment type="caution">
    <text evidence="1">The sequence shown here is derived from an EMBL/GenBank/DDBJ whole genome shotgun (WGS) entry which is preliminary data.</text>
</comment>
<dbReference type="AlphaFoldDB" id="A0A024Q648"/>
<evidence type="ECO:0000313" key="2">
    <source>
        <dbReference type="Proteomes" id="UP000028875"/>
    </source>
</evidence>
<accession>A0A024Q648</accession>
<gene>
    <name evidence="1" type="ORF">BN990_00205</name>
</gene>
<sequence>MAAFLKLVAQLGTKAAKWAWANKGTVINWIKNGATFSWISDKIDSIIN</sequence>
<dbReference type="RefSeq" id="WP_021290185.1">
    <property type="nucleotide sequence ID" value="NZ_BNER01000001.1"/>
</dbReference>
<dbReference type="SMR" id="A0A024Q648"/>
<dbReference type="InterPro" id="IPR020968">
    <property type="entry name" value="Bacteriocin_II_aureocin-like"/>
</dbReference>
<reference evidence="1 2" key="1">
    <citation type="submission" date="2014-03" db="EMBL/GenBank/DDBJ databases">
        <authorList>
            <person name="Urmite Genomes U."/>
        </authorList>
    </citation>
    <scope>NUCLEOTIDE SEQUENCE [LARGE SCALE GENOMIC DNA]</scope>
    <source>
        <strain evidence="1 2">Vm-5</strain>
    </source>
</reference>